<dbReference type="PROSITE" id="PS50893">
    <property type="entry name" value="ABC_TRANSPORTER_2"/>
    <property type="match status" value="2"/>
</dbReference>
<dbReference type="InterPro" id="IPR027417">
    <property type="entry name" value="P-loop_NTPase"/>
</dbReference>
<dbReference type="SMART" id="SM00382">
    <property type="entry name" value="AAA"/>
    <property type="match status" value="1"/>
</dbReference>
<dbReference type="PANTHER" id="PTHR43790:SF4">
    <property type="entry name" value="GUANOSINE IMPORT ATP-BINDING PROTEIN NUPO"/>
    <property type="match status" value="1"/>
</dbReference>
<keyword evidence="2 4" id="KW-0067">ATP-binding</keyword>
<dbReference type="CDD" id="cd03216">
    <property type="entry name" value="ABC_Carb_Monos_I"/>
    <property type="match status" value="1"/>
</dbReference>
<accession>A0ABV6YNS7</accession>
<dbReference type="EMBL" id="JBHPEI010000025">
    <property type="protein sequence ID" value="MFC1799718.1"/>
    <property type="molecule type" value="Genomic_DNA"/>
</dbReference>
<dbReference type="SUPFAM" id="SSF52540">
    <property type="entry name" value="P-loop containing nucleoside triphosphate hydrolases"/>
    <property type="match status" value="2"/>
</dbReference>
<dbReference type="Gene3D" id="3.40.50.300">
    <property type="entry name" value="P-loop containing nucleotide triphosphate hydrolases"/>
    <property type="match status" value="2"/>
</dbReference>
<dbReference type="GO" id="GO:0005524">
    <property type="term" value="F:ATP binding"/>
    <property type="evidence" value="ECO:0007669"/>
    <property type="project" value="UniProtKB-KW"/>
</dbReference>
<dbReference type="InterPro" id="IPR003439">
    <property type="entry name" value="ABC_transporter-like_ATP-bd"/>
</dbReference>
<gene>
    <name evidence="4" type="ORF">ACFL2Z_02260</name>
</gene>
<dbReference type="Pfam" id="PF00005">
    <property type="entry name" value="ABC_tran"/>
    <property type="match status" value="2"/>
</dbReference>
<evidence type="ECO:0000313" key="5">
    <source>
        <dbReference type="Proteomes" id="UP001594288"/>
    </source>
</evidence>
<dbReference type="InterPro" id="IPR050107">
    <property type="entry name" value="ABC_carbohydrate_import_ATPase"/>
</dbReference>
<evidence type="ECO:0000256" key="1">
    <source>
        <dbReference type="ARBA" id="ARBA00022741"/>
    </source>
</evidence>
<feature type="domain" description="ABC transporter" evidence="3">
    <location>
        <begin position="276"/>
        <end position="520"/>
    </location>
</feature>
<protein>
    <submittedName>
        <fullName evidence="4">ABC transporter ATP-binding protein</fullName>
    </submittedName>
</protein>
<keyword evidence="1" id="KW-0547">Nucleotide-binding</keyword>
<organism evidence="4 5">
    <name type="scientific">Eiseniibacteriota bacterium</name>
    <dbReference type="NCBI Taxonomy" id="2212470"/>
    <lineage>
        <taxon>Bacteria</taxon>
        <taxon>Candidatus Eiseniibacteriota</taxon>
    </lineage>
</organism>
<proteinExistence type="predicted"/>
<dbReference type="InterPro" id="IPR003593">
    <property type="entry name" value="AAA+_ATPase"/>
</dbReference>
<feature type="domain" description="ABC transporter" evidence="3">
    <location>
        <begin position="24"/>
        <end position="259"/>
    </location>
</feature>
<name>A0ABV6YNS7_UNCEI</name>
<evidence type="ECO:0000259" key="3">
    <source>
        <dbReference type="PROSITE" id="PS50893"/>
    </source>
</evidence>
<dbReference type="Proteomes" id="UP001594288">
    <property type="component" value="Unassembled WGS sequence"/>
</dbReference>
<keyword evidence="5" id="KW-1185">Reference proteome</keyword>
<dbReference type="PANTHER" id="PTHR43790">
    <property type="entry name" value="CARBOHYDRATE TRANSPORT ATP-BINDING PROTEIN MG119-RELATED"/>
    <property type="match status" value="1"/>
</dbReference>
<dbReference type="CDD" id="cd03215">
    <property type="entry name" value="ABC_Carb_Monos_II"/>
    <property type="match status" value="1"/>
</dbReference>
<reference evidence="4 5" key="1">
    <citation type="submission" date="2024-09" db="EMBL/GenBank/DDBJ databases">
        <authorList>
            <person name="D'Angelo T."/>
        </authorList>
    </citation>
    <scope>NUCLEOTIDE SEQUENCE [LARGE SCALE GENOMIC DNA]</scope>
    <source>
        <strain evidence="4">SAG AM-311-F02</strain>
    </source>
</reference>
<comment type="caution">
    <text evidence="4">The sequence shown here is derived from an EMBL/GenBank/DDBJ whole genome shotgun (WGS) entry which is preliminary data.</text>
</comment>
<sequence>LVGTGCFPGRCDLSPAKASTDFVIQVEGITKRFPRVLANREVSLKVRRGEVHALIGENGAGKSTLMNILYGLTRPDSGRVLLDGRPLPVSEGFLGIDHGIGMIHQHFMLIGQFTAIENIVLGSEPRKGLFLDTDTARSRVENLMREYGMDVDLDRKVDDLSVGEEQRVEILKVLYRNASIIIMDEPTAVLTPQETRGLFSTLTTLTEGGRTVIFISHKLEEVMEVAQTVTVLRAGEVIDSMPVAETDAARLAELMVGRSIETVSGRKAASQGEPVLAVEDLSLLAGKGHQILSGVSFTVRRGEIFGIAGVDGNGQDELFEVLVGLRQASKGRVEFLGRDITRASTRQRLAAGMAHIPPDRIRMGLVSQFSMKQNLILGRHTEKAYAGRVFLKQRNIDQSADRLIRDYEIEPAAPEIAAGLLSGGNQQKVIAAREISRNPELLIASQPTRGLDIGAAERIRGLLVKQAKAGKGVLLISADLSEIMNLSDRIGVMYRGCIVGIAPAGEATEEGLGLMMAGVSQGGRES</sequence>
<evidence type="ECO:0000256" key="2">
    <source>
        <dbReference type="ARBA" id="ARBA00022840"/>
    </source>
</evidence>
<feature type="non-terminal residue" evidence="4">
    <location>
        <position position="1"/>
    </location>
</feature>
<evidence type="ECO:0000313" key="4">
    <source>
        <dbReference type="EMBL" id="MFC1799718.1"/>
    </source>
</evidence>